<gene>
    <name evidence="1" type="ORF">SAMN05660493_03099</name>
</gene>
<reference evidence="2" key="1">
    <citation type="submission" date="2016-10" db="EMBL/GenBank/DDBJ databases">
        <authorList>
            <person name="Varghese N."/>
            <person name="Submissions S."/>
        </authorList>
    </citation>
    <scope>NUCLEOTIDE SEQUENCE [LARGE SCALE GENOMIC DNA]</scope>
    <source>
        <strain evidence="2">DSM 19482</strain>
    </source>
</reference>
<dbReference type="EMBL" id="FTPU01000053">
    <property type="protein sequence ID" value="SIT98387.1"/>
    <property type="molecule type" value="Genomic_DNA"/>
</dbReference>
<dbReference type="Proteomes" id="UP000187261">
    <property type="component" value="Unassembled WGS sequence"/>
</dbReference>
<protein>
    <submittedName>
        <fullName evidence="1">Uncharacterized protein</fullName>
    </submittedName>
</protein>
<organism evidence="1 2">
    <name type="scientific">Epilithonimonas bovis DSM 19482</name>
    <dbReference type="NCBI Taxonomy" id="1121284"/>
    <lineage>
        <taxon>Bacteria</taxon>
        <taxon>Pseudomonadati</taxon>
        <taxon>Bacteroidota</taxon>
        <taxon>Flavobacteriia</taxon>
        <taxon>Flavobacteriales</taxon>
        <taxon>Weeksellaceae</taxon>
        <taxon>Chryseobacterium group</taxon>
        <taxon>Epilithonimonas</taxon>
    </lineage>
</organism>
<evidence type="ECO:0000313" key="2">
    <source>
        <dbReference type="Proteomes" id="UP000187261"/>
    </source>
</evidence>
<dbReference type="STRING" id="1121284.SAMN05660493_03099"/>
<name>A0A1U7PXS7_9FLAO</name>
<dbReference type="RefSeq" id="WP_076784413.1">
    <property type="nucleotide sequence ID" value="NZ_FTPU01000053.1"/>
</dbReference>
<dbReference type="AlphaFoldDB" id="A0A1U7PXS7"/>
<keyword evidence="2" id="KW-1185">Reference proteome</keyword>
<sequence length="169" mass="19723">MIIKYSILRASTNGFSKDTLESVLEIDMTNQFAQSLTKGILVFSVEYTDTENLDTITDQILKYAEFRRTYYILSAKKDRFVTHFGFTKISGTTLFLVDKEQYDRDIKNYSEESNFLYAQITKTALHSHIGFISDDLKLFYIKENYSNYENNSVRATKPIKINNPIKFKL</sequence>
<proteinExistence type="predicted"/>
<evidence type="ECO:0000313" key="1">
    <source>
        <dbReference type="EMBL" id="SIT98387.1"/>
    </source>
</evidence>
<accession>A0A1U7PXS7</accession>